<feature type="region of interest" description="Disordered" evidence="1">
    <location>
        <begin position="14"/>
        <end position="34"/>
    </location>
</feature>
<organism evidence="3 4">
    <name type="scientific">Endocarpon pusillum</name>
    <dbReference type="NCBI Taxonomy" id="364733"/>
    <lineage>
        <taxon>Eukaryota</taxon>
        <taxon>Fungi</taxon>
        <taxon>Dikarya</taxon>
        <taxon>Ascomycota</taxon>
        <taxon>Pezizomycotina</taxon>
        <taxon>Eurotiomycetes</taxon>
        <taxon>Chaetothyriomycetidae</taxon>
        <taxon>Verrucariales</taxon>
        <taxon>Verrucariaceae</taxon>
        <taxon>Endocarpon</taxon>
    </lineage>
</organism>
<feature type="transmembrane region" description="Helical" evidence="2">
    <location>
        <begin position="516"/>
        <end position="536"/>
    </location>
</feature>
<evidence type="ECO:0000256" key="1">
    <source>
        <dbReference type="SAM" id="MobiDB-lite"/>
    </source>
</evidence>
<feature type="compositionally biased region" description="Low complexity" evidence="1">
    <location>
        <begin position="22"/>
        <end position="34"/>
    </location>
</feature>
<dbReference type="PANTHER" id="PTHR35394">
    <property type="entry name" value="DUF3176 DOMAIN-CONTAINING PROTEIN"/>
    <property type="match status" value="1"/>
</dbReference>
<dbReference type="EMBL" id="JAACFV010000025">
    <property type="protein sequence ID" value="KAF7510885.1"/>
    <property type="molecule type" value="Genomic_DNA"/>
</dbReference>
<evidence type="ECO:0000313" key="4">
    <source>
        <dbReference type="Proteomes" id="UP000606974"/>
    </source>
</evidence>
<dbReference type="PANTHER" id="PTHR35394:SF5">
    <property type="entry name" value="DUF3176 DOMAIN-CONTAINING PROTEIN"/>
    <property type="match status" value="1"/>
</dbReference>
<evidence type="ECO:0000256" key="2">
    <source>
        <dbReference type="SAM" id="Phobius"/>
    </source>
</evidence>
<gene>
    <name evidence="3" type="ORF">GJ744_005715</name>
</gene>
<evidence type="ECO:0000313" key="3">
    <source>
        <dbReference type="EMBL" id="KAF7510885.1"/>
    </source>
</evidence>
<proteinExistence type="predicted"/>
<protein>
    <submittedName>
        <fullName evidence="3">Uncharacterized protein</fullName>
    </submittedName>
</protein>
<reference evidence="3" key="1">
    <citation type="submission" date="2020-02" db="EMBL/GenBank/DDBJ databases">
        <authorList>
            <person name="Palmer J.M."/>
        </authorList>
    </citation>
    <scope>NUCLEOTIDE SEQUENCE</scope>
    <source>
        <strain evidence="3">EPUS1.4</strain>
        <tissue evidence="3">Thallus</tissue>
    </source>
</reference>
<name>A0A8H7AKN4_9EURO</name>
<dbReference type="Proteomes" id="UP000606974">
    <property type="component" value="Unassembled WGS sequence"/>
</dbReference>
<keyword evidence="2" id="KW-0812">Transmembrane</keyword>
<sequence>MTPKLSSYESVYLPDIGSKDLPTPSSTNDSIDSISTKKVPNVPIVQVPELKHGFSGRSIFRPWLRNLKRCWIWFIADSWALECISIVVASLALGIIGIGLAVYRERPAVDWHSSITPHSLLSVLATILRNFLSLPIASCLGQLKWIWYGQRQRTLWRFQIFDAASRGPWGALMLLWSIGFSHLASIACFITVFALANDAFIQQTIVYQPRPVNSNAAIPFSQFHNEFGRISASVVGISQSLESAVLEGAFAIKPTLSSDIIQAQCSTGDCTYPEFASLAARSRCVDISALINETCATSPAGAHNCTGSISLPNGLNLPITGNAEDYITVSTTAGLNTNNFDQYQKSLANISMLIYDTEVTDIEDGDTEYTPGRLYAYDCVISASVNTYQSQVRLGQVTENITNSYILNTASETAPWEVTIPQGSLQPNTNLTFSISHRAGQALSQYLTKQLNGTGNSDAFSADLVQALFLNGAKNVGRTMENIATAITNNMRLTSGQMATGTATSLESYIRVRWKWLLLPMCLILLTAIVLGLTMWQTHVLGLPNWRGNALATMAHGLQGYGARPSREGQSFLGVRGDEKTSELEEWAGRMGVRLRWWGWGRKGSVVDYGLVPAV</sequence>
<dbReference type="AlphaFoldDB" id="A0A8H7AKN4"/>
<keyword evidence="4" id="KW-1185">Reference proteome</keyword>
<accession>A0A8H7AKN4</accession>
<feature type="transmembrane region" description="Helical" evidence="2">
    <location>
        <begin position="169"/>
        <end position="196"/>
    </location>
</feature>
<comment type="caution">
    <text evidence="3">The sequence shown here is derived from an EMBL/GenBank/DDBJ whole genome shotgun (WGS) entry which is preliminary data.</text>
</comment>
<dbReference type="OrthoDB" id="5376804at2759"/>
<keyword evidence="2" id="KW-0472">Membrane</keyword>
<keyword evidence="2" id="KW-1133">Transmembrane helix</keyword>
<dbReference type="Pfam" id="PF11374">
    <property type="entry name" value="DUF3176"/>
    <property type="match status" value="1"/>
</dbReference>
<feature type="transmembrane region" description="Helical" evidence="2">
    <location>
        <begin position="70"/>
        <end position="103"/>
    </location>
</feature>
<dbReference type="InterPro" id="IPR021514">
    <property type="entry name" value="DUF3176"/>
</dbReference>